<proteinExistence type="inferred from homology"/>
<dbReference type="PANTHER" id="PTHR16255">
    <property type="entry name" value="REQUIRED FOR MEIOTIC NUCLEAR DIVISION PROTEIN 1 HOMOLOG"/>
    <property type="match status" value="1"/>
</dbReference>
<feature type="transmembrane region" description="Helical" evidence="3">
    <location>
        <begin position="509"/>
        <end position="532"/>
    </location>
</feature>
<protein>
    <recommendedName>
        <fullName evidence="4">DUF155 domain-containing protein</fullName>
    </recommendedName>
</protein>
<keyword evidence="6" id="KW-1185">Reference proteome</keyword>
<keyword evidence="3" id="KW-0812">Transmembrane</keyword>
<evidence type="ECO:0000256" key="2">
    <source>
        <dbReference type="SAM" id="MobiDB-lite"/>
    </source>
</evidence>
<feature type="domain" description="DUF155" evidence="4">
    <location>
        <begin position="310"/>
        <end position="481"/>
    </location>
</feature>
<keyword evidence="3" id="KW-1133">Transmembrane helix</keyword>
<dbReference type="Proteomes" id="UP000215289">
    <property type="component" value="Unassembled WGS sequence"/>
</dbReference>
<feature type="region of interest" description="Disordered" evidence="2">
    <location>
        <begin position="91"/>
        <end position="115"/>
    </location>
</feature>
<feature type="compositionally biased region" description="Low complexity" evidence="2">
    <location>
        <begin position="7"/>
        <end position="26"/>
    </location>
</feature>
<name>A0A3R7IH08_9EURO</name>
<keyword evidence="3" id="KW-0472">Membrane</keyword>
<accession>A0A3R7IH08</accession>
<dbReference type="STRING" id="1245748.A0A3R7IH08"/>
<dbReference type="EMBL" id="NIDN02000049">
    <property type="protein sequence ID" value="RLL98587.1"/>
    <property type="molecule type" value="Genomic_DNA"/>
</dbReference>
<evidence type="ECO:0000256" key="3">
    <source>
        <dbReference type="SAM" id="Phobius"/>
    </source>
</evidence>
<dbReference type="PANTHER" id="PTHR16255:SF15">
    <property type="entry name" value="SPORULATION PROTEIN RMD1"/>
    <property type="match status" value="1"/>
</dbReference>
<dbReference type="AlphaFoldDB" id="A0A3R7IH08"/>
<sequence length="535" mass="60002">MTSTAETTPLLPQYQQQPSSSNTSQQRGSRPPRTVTFNPLATVSTYHDAAAAVDPTFKPLTSGGSSLPNAQSNQSRPTGLSALNSKLRRRNSHGAPYSTAMPSMPPAPKVGPQRTTKNAQKLKLLPDPVTAAEEDIADDEFPRDVYSQITRIKEPTARSHAARLGKADRDRLPRVTAYCTANSYRLEGVIKFLKARSKTRGANPKLYDECVYSPYDYLYEDKHKGTRNLSDNAFGHHPMSTGPDRPSRERRYSDSAVEVEDNTKARREDLIDLQDSQEQSHHDAHSENAVAGPRTDETPDFDTTIHTPEVFLFDYGTVVIWGMTPLQESRFLSDVSKFANSILSPEDTQVENFNFYYAREYQARIYNDFISLRDPRNHMIKLAISHALSQSVKTSLFEDLVSETISNTAPLPAQIAQTGSVNMTRRQINMQIGELFILRINIHLQGSVLDSPELMWSEPQLEPVYQAVRSYLEMDQRVSLLTERLDVIADLLAVLKDQLTHRHGEYLEWIVIILIAAEILVAAINIVVDLYAGVD</sequence>
<evidence type="ECO:0000313" key="6">
    <source>
        <dbReference type="Proteomes" id="UP000215289"/>
    </source>
</evidence>
<gene>
    <name evidence="5" type="ORF">CFD26_103310</name>
</gene>
<dbReference type="OrthoDB" id="18302at2759"/>
<comment type="similarity">
    <text evidence="1">Belongs to the RMD1/sif2 family.</text>
</comment>
<evidence type="ECO:0000313" key="5">
    <source>
        <dbReference type="EMBL" id="RLL98587.1"/>
    </source>
</evidence>
<feature type="region of interest" description="Disordered" evidence="2">
    <location>
        <begin position="229"/>
        <end position="300"/>
    </location>
</feature>
<dbReference type="InterPro" id="IPR003734">
    <property type="entry name" value="DUF155"/>
</dbReference>
<organism evidence="5 6">
    <name type="scientific">Aspergillus turcosus</name>
    <dbReference type="NCBI Taxonomy" id="1245748"/>
    <lineage>
        <taxon>Eukaryota</taxon>
        <taxon>Fungi</taxon>
        <taxon>Dikarya</taxon>
        <taxon>Ascomycota</taxon>
        <taxon>Pezizomycotina</taxon>
        <taxon>Eurotiomycetes</taxon>
        <taxon>Eurotiomycetidae</taxon>
        <taxon>Eurotiales</taxon>
        <taxon>Aspergillaceae</taxon>
        <taxon>Aspergillus</taxon>
        <taxon>Aspergillus subgen. Fumigati</taxon>
    </lineage>
</organism>
<dbReference type="GO" id="GO:0005739">
    <property type="term" value="C:mitochondrion"/>
    <property type="evidence" value="ECO:0007669"/>
    <property type="project" value="UniProtKB-ARBA"/>
</dbReference>
<feature type="region of interest" description="Disordered" evidence="2">
    <location>
        <begin position="1"/>
        <end position="37"/>
    </location>
</feature>
<feature type="compositionally biased region" description="Basic and acidic residues" evidence="2">
    <location>
        <begin position="261"/>
        <end position="270"/>
    </location>
</feature>
<evidence type="ECO:0000259" key="4">
    <source>
        <dbReference type="Pfam" id="PF02582"/>
    </source>
</evidence>
<dbReference type="Pfam" id="PF02582">
    <property type="entry name" value="DUF155"/>
    <property type="match status" value="1"/>
</dbReference>
<dbReference type="InterPro" id="IPR051624">
    <property type="entry name" value="RMD1/Sad1-interacting"/>
</dbReference>
<evidence type="ECO:0000256" key="1">
    <source>
        <dbReference type="ARBA" id="ARBA00008306"/>
    </source>
</evidence>
<comment type="caution">
    <text evidence="5">The sequence shown here is derived from an EMBL/GenBank/DDBJ whole genome shotgun (WGS) entry which is preliminary data.</text>
</comment>
<reference evidence="5 6" key="1">
    <citation type="submission" date="2018-08" db="EMBL/GenBank/DDBJ databases">
        <title>Draft genome sequences of two Aspergillus turcosus clinical strains isolated from bronchoalveolar lavage fluid: one azole-susceptible and the other azole-resistant.</title>
        <authorList>
            <person name="Parent-Michaud M."/>
            <person name="Dufresne P.J."/>
            <person name="Fournier E."/>
            <person name="Martineau C."/>
            <person name="Moreira S."/>
            <person name="Perkins V."/>
            <person name="De Repentigny L."/>
            <person name="Dufresne S.F."/>
        </authorList>
    </citation>
    <scope>NUCLEOTIDE SEQUENCE [LARGE SCALE GENOMIC DNA]</scope>
    <source>
        <strain evidence="5">HMR AF 1038</strain>
    </source>
</reference>
<feature type="region of interest" description="Disordered" evidence="2">
    <location>
        <begin position="60"/>
        <end position="79"/>
    </location>
</feature>
<feature type="compositionally biased region" description="Polar residues" evidence="2">
    <location>
        <begin position="62"/>
        <end position="79"/>
    </location>
</feature>